<feature type="transmembrane region" description="Helical" evidence="2">
    <location>
        <begin position="12"/>
        <end position="36"/>
    </location>
</feature>
<sequence length="288" mass="29026">MDLTQLVTSGPVLLAIALSLVAGLVSFASPCVVPLVPGYLAYLAGLVGATAPAVTADEVAEQDAQRRSAATGSSSAPTQTRTQTQTLTRPASRHRVRLAGAAGLFVAGFTVVFVLGLGAIVWAADALVTNELLLQRLGGVVTVAMGLVFVGLVPALQRDTRPHWVPRMGLAGAPLLGATFGLGWTPCLGPTLAGVIALASGTGGGNGALRGGILVLAYCLGLGLPFVLIALGAGRAVRAQAWLRTHVRGIQIAGGVLLVVVGLALATGLWAEIVIALRGPVSGFSTPL</sequence>
<name>A0ABV9YTK9_9PSEU</name>
<feature type="transmembrane region" description="Helical" evidence="2">
    <location>
        <begin position="98"/>
        <end position="124"/>
    </location>
</feature>
<keyword evidence="2" id="KW-0472">Membrane</keyword>
<dbReference type="RefSeq" id="WP_378038736.1">
    <property type="nucleotide sequence ID" value="NZ_JBHSIV010000036.1"/>
</dbReference>
<feature type="compositionally biased region" description="Low complexity" evidence="1">
    <location>
        <begin position="78"/>
        <end position="89"/>
    </location>
</feature>
<organism evidence="3 4">
    <name type="scientific">Actinomycetospora atypica</name>
    <dbReference type="NCBI Taxonomy" id="1290095"/>
    <lineage>
        <taxon>Bacteria</taxon>
        <taxon>Bacillati</taxon>
        <taxon>Actinomycetota</taxon>
        <taxon>Actinomycetes</taxon>
        <taxon>Pseudonocardiales</taxon>
        <taxon>Pseudonocardiaceae</taxon>
        <taxon>Actinomycetospora</taxon>
    </lineage>
</organism>
<feature type="transmembrane region" description="Helical" evidence="2">
    <location>
        <begin position="168"/>
        <end position="199"/>
    </location>
</feature>
<evidence type="ECO:0000256" key="1">
    <source>
        <dbReference type="SAM" id="MobiDB-lite"/>
    </source>
</evidence>
<reference evidence="4" key="1">
    <citation type="journal article" date="2019" name="Int. J. Syst. Evol. Microbiol.">
        <title>The Global Catalogue of Microorganisms (GCM) 10K type strain sequencing project: providing services to taxonomists for standard genome sequencing and annotation.</title>
        <authorList>
            <consortium name="The Broad Institute Genomics Platform"/>
            <consortium name="The Broad Institute Genome Sequencing Center for Infectious Disease"/>
            <person name="Wu L."/>
            <person name="Ma J."/>
        </authorList>
    </citation>
    <scope>NUCLEOTIDE SEQUENCE [LARGE SCALE GENOMIC DNA]</scope>
    <source>
        <strain evidence="4">CGMCC 4.7093</strain>
    </source>
</reference>
<dbReference type="EMBL" id="JBHSIV010000036">
    <property type="protein sequence ID" value="MFC5065404.1"/>
    <property type="molecule type" value="Genomic_DNA"/>
</dbReference>
<evidence type="ECO:0000256" key="2">
    <source>
        <dbReference type="SAM" id="Phobius"/>
    </source>
</evidence>
<dbReference type="InterPro" id="IPR051790">
    <property type="entry name" value="Cytochrome_c-biogenesis_DsbD"/>
</dbReference>
<evidence type="ECO:0000313" key="4">
    <source>
        <dbReference type="Proteomes" id="UP001595947"/>
    </source>
</evidence>
<feature type="transmembrane region" description="Helical" evidence="2">
    <location>
        <begin position="252"/>
        <end position="277"/>
    </location>
</feature>
<keyword evidence="2" id="KW-0812">Transmembrane</keyword>
<feature type="region of interest" description="Disordered" evidence="1">
    <location>
        <begin position="62"/>
        <end position="91"/>
    </location>
</feature>
<keyword evidence="2" id="KW-1133">Transmembrane helix</keyword>
<dbReference type="PANTHER" id="PTHR31272">
    <property type="entry name" value="CYTOCHROME C-TYPE BIOGENESIS PROTEIN HI_1454-RELATED"/>
    <property type="match status" value="1"/>
</dbReference>
<accession>A0ABV9YTK9</accession>
<dbReference type="PANTHER" id="PTHR31272:SF4">
    <property type="entry name" value="CYTOCHROME C-TYPE BIOGENESIS PROTEIN HI_1454-RELATED"/>
    <property type="match status" value="1"/>
</dbReference>
<keyword evidence="4" id="KW-1185">Reference proteome</keyword>
<feature type="compositionally biased region" description="Polar residues" evidence="1">
    <location>
        <begin position="68"/>
        <end position="77"/>
    </location>
</feature>
<evidence type="ECO:0000313" key="3">
    <source>
        <dbReference type="EMBL" id="MFC5065404.1"/>
    </source>
</evidence>
<gene>
    <name evidence="3" type="ORF">ACFPBZ_24520</name>
</gene>
<dbReference type="Proteomes" id="UP001595947">
    <property type="component" value="Unassembled WGS sequence"/>
</dbReference>
<feature type="transmembrane region" description="Helical" evidence="2">
    <location>
        <begin position="136"/>
        <end position="156"/>
    </location>
</feature>
<proteinExistence type="predicted"/>
<protein>
    <submittedName>
        <fullName evidence="3">Cytochrome c biogenesis CcdA family protein</fullName>
    </submittedName>
</protein>
<comment type="caution">
    <text evidence="3">The sequence shown here is derived from an EMBL/GenBank/DDBJ whole genome shotgun (WGS) entry which is preliminary data.</text>
</comment>
<feature type="transmembrane region" description="Helical" evidence="2">
    <location>
        <begin position="211"/>
        <end position="231"/>
    </location>
</feature>